<reference evidence="2 3" key="1">
    <citation type="journal article" date="2019" name="Int. J. Syst. Evol. Microbiol.">
        <title>The Global Catalogue of Microorganisms (GCM) 10K type strain sequencing project: providing services to taxonomists for standard genome sequencing and annotation.</title>
        <authorList>
            <consortium name="The Broad Institute Genomics Platform"/>
            <consortium name="The Broad Institute Genome Sequencing Center for Infectious Disease"/>
            <person name="Wu L."/>
            <person name="Ma J."/>
        </authorList>
    </citation>
    <scope>NUCLEOTIDE SEQUENCE [LARGE SCALE GENOMIC DNA]</scope>
    <source>
        <strain evidence="2 3">JCM 15572</strain>
    </source>
</reference>
<name>A0ABN2EBT1_9ACTN</name>
<comment type="caution">
    <text evidence="2">The sequence shown here is derived from an EMBL/GenBank/DDBJ whole genome shotgun (WGS) entry which is preliminary data.</text>
</comment>
<protein>
    <recommendedName>
        <fullName evidence="1">Aminoglycoside phosphotransferase domain-containing protein</fullName>
    </recommendedName>
</protein>
<evidence type="ECO:0000313" key="2">
    <source>
        <dbReference type="EMBL" id="GAA1599940.1"/>
    </source>
</evidence>
<dbReference type="SUPFAM" id="SSF56112">
    <property type="entry name" value="Protein kinase-like (PK-like)"/>
    <property type="match status" value="1"/>
</dbReference>
<dbReference type="Gene3D" id="3.90.1200.10">
    <property type="match status" value="1"/>
</dbReference>
<dbReference type="PANTHER" id="PTHR21310">
    <property type="entry name" value="AMINOGLYCOSIDE PHOSPHOTRANSFERASE-RELATED-RELATED"/>
    <property type="match status" value="1"/>
</dbReference>
<sequence>MIATGATALQVAEHHDLPAPRLIAADLTGDQSGTPASLETMIAGTTSWPDGSPERLRAAGAALARLHTVSMGPREHLPFRPRPIAVDDFATDRRLGRMPTTALLQQADALITAHGRPDEPSVYLHGDVWPGNMLWSGNQVTAFIDWKTAGVGALGVDLSELRKQAAITFGPEAPTEVLTGYQQSTGHPAPHVPYWDAVAALNTPTTCWTPTATIRRNNFLKTALQNLP</sequence>
<keyword evidence="3" id="KW-1185">Reference proteome</keyword>
<dbReference type="InterPro" id="IPR051678">
    <property type="entry name" value="AGP_Transferase"/>
</dbReference>
<dbReference type="EMBL" id="BAAAPH010000028">
    <property type="protein sequence ID" value="GAA1599940.1"/>
    <property type="molecule type" value="Genomic_DNA"/>
</dbReference>
<proteinExistence type="predicted"/>
<dbReference type="InterPro" id="IPR002575">
    <property type="entry name" value="Aminoglycoside_PTrfase"/>
</dbReference>
<dbReference type="Pfam" id="PF01636">
    <property type="entry name" value="APH"/>
    <property type="match status" value="1"/>
</dbReference>
<evidence type="ECO:0000313" key="3">
    <source>
        <dbReference type="Proteomes" id="UP001501705"/>
    </source>
</evidence>
<dbReference type="InterPro" id="IPR011009">
    <property type="entry name" value="Kinase-like_dom_sf"/>
</dbReference>
<organism evidence="2 3">
    <name type="scientific">Kribbella hippodromi</name>
    <dbReference type="NCBI Taxonomy" id="434347"/>
    <lineage>
        <taxon>Bacteria</taxon>
        <taxon>Bacillati</taxon>
        <taxon>Actinomycetota</taxon>
        <taxon>Actinomycetes</taxon>
        <taxon>Propionibacteriales</taxon>
        <taxon>Kribbellaceae</taxon>
        <taxon>Kribbella</taxon>
    </lineage>
</organism>
<gene>
    <name evidence="2" type="ORF">GCM10009804_65770</name>
</gene>
<accession>A0ABN2EBT1</accession>
<feature type="domain" description="Aminoglycoside phosphotransferase" evidence="1">
    <location>
        <begin position="9"/>
        <end position="197"/>
    </location>
</feature>
<evidence type="ECO:0000259" key="1">
    <source>
        <dbReference type="Pfam" id="PF01636"/>
    </source>
</evidence>
<dbReference type="Proteomes" id="UP001501705">
    <property type="component" value="Unassembled WGS sequence"/>
</dbReference>